<accession>A0A369AN96</accession>
<reference evidence="1 2" key="1">
    <citation type="submission" date="2017-05" db="EMBL/GenBank/DDBJ databases">
        <title>Vagococcus spp. assemblies.</title>
        <authorList>
            <person name="Gulvik C.A."/>
        </authorList>
    </citation>
    <scope>NUCLEOTIDE SEQUENCE [LARGE SCALE GENOMIC DNA]</scope>
    <source>
        <strain evidence="1 2">NCFB 2497</strain>
    </source>
</reference>
<dbReference type="PANTHER" id="PTHR35276:SF1">
    <property type="entry name" value="TRNA (MNM(5)S(2)U34)-METHYLTRANSFERASE, CHLOROPLASTIC"/>
    <property type="match status" value="1"/>
</dbReference>
<protein>
    <submittedName>
        <fullName evidence="1">SAM-dependent methyltransferase</fullName>
    </submittedName>
</protein>
<proteinExistence type="predicted"/>
<keyword evidence="1" id="KW-0808">Transferase</keyword>
<keyword evidence="1" id="KW-0489">Methyltransferase</keyword>
<organism evidence="1 2">
    <name type="scientific">Vagococcus fluvialis</name>
    <dbReference type="NCBI Taxonomy" id="2738"/>
    <lineage>
        <taxon>Bacteria</taxon>
        <taxon>Bacillati</taxon>
        <taxon>Bacillota</taxon>
        <taxon>Bacilli</taxon>
        <taxon>Lactobacillales</taxon>
        <taxon>Enterococcaceae</taxon>
        <taxon>Vagococcus</taxon>
    </lineage>
</organism>
<evidence type="ECO:0000313" key="1">
    <source>
        <dbReference type="EMBL" id="RST99444.1"/>
    </source>
</evidence>
<dbReference type="GeneID" id="63147397"/>
<dbReference type="Gene3D" id="3.40.50.150">
    <property type="entry name" value="Vaccinia Virus protein VP39"/>
    <property type="match status" value="1"/>
</dbReference>
<gene>
    <name evidence="1" type="ORF">CBF32_11910</name>
</gene>
<dbReference type="EMBL" id="NGJX01000015">
    <property type="protein sequence ID" value="RST99444.1"/>
    <property type="molecule type" value="Genomic_DNA"/>
</dbReference>
<dbReference type="AlphaFoldDB" id="A0A369AN96"/>
<keyword evidence="2" id="KW-1185">Reference proteome</keyword>
<dbReference type="PANTHER" id="PTHR35276">
    <property type="entry name" value="S-ADENOSYL-L-METHIONINE-DEPENDENT METHYLTRANSFERASES SUPERFAMILY PROTEIN"/>
    <property type="match status" value="1"/>
</dbReference>
<comment type="caution">
    <text evidence="1">The sequence shown here is derived from an EMBL/GenBank/DDBJ whole genome shotgun (WGS) entry which is preliminary data.</text>
</comment>
<dbReference type="Proteomes" id="UP000288197">
    <property type="component" value="Unassembled WGS sequence"/>
</dbReference>
<dbReference type="RefSeq" id="WP_114290467.1">
    <property type="nucleotide sequence ID" value="NZ_NGJX01000015.1"/>
</dbReference>
<dbReference type="SUPFAM" id="SSF53335">
    <property type="entry name" value="S-adenosyl-L-methionine-dependent methyltransferases"/>
    <property type="match status" value="1"/>
</dbReference>
<dbReference type="InterPro" id="IPR010719">
    <property type="entry name" value="MnmM_MeTrfase"/>
</dbReference>
<dbReference type="GO" id="GO:0032259">
    <property type="term" value="P:methylation"/>
    <property type="evidence" value="ECO:0007669"/>
    <property type="project" value="UniProtKB-KW"/>
</dbReference>
<dbReference type="InterPro" id="IPR029063">
    <property type="entry name" value="SAM-dependent_MTases_sf"/>
</dbReference>
<dbReference type="OrthoDB" id="9792989at2"/>
<evidence type="ECO:0000313" key="2">
    <source>
        <dbReference type="Proteomes" id="UP000288197"/>
    </source>
</evidence>
<sequence length="192" mass="21566">MLKRSLHYSHELLKEVINPGDTVVDSTMGNGNDTLFLAKLVGEDGYVHAFDVQGQALENTSQKIKEHHCEKQTKLHLTGHENLGAVIDITEQISSAVFNLGYLPKSDKSIVTHEATTIKALEELLLRLKELGRIVLVIYDGHDAGKIEKQKVLNFVESLPQDVYSVLSYQFINQRNNPPSLICIEKKPQKHL</sequence>
<dbReference type="GO" id="GO:0008168">
    <property type="term" value="F:methyltransferase activity"/>
    <property type="evidence" value="ECO:0007669"/>
    <property type="project" value="UniProtKB-KW"/>
</dbReference>
<name>A0A369AN96_9ENTE</name>
<dbReference type="Pfam" id="PF06962">
    <property type="entry name" value="rRNA_methylase"/>
    <property type="match status" value="1"/>
</dbReference>